<dbReference type="Gene3D" id="1.10.10.60">
    <property type="entry name" value="Homeodomain-like"/>
    <property type="match status" value="1"/>
</dbReference>
<feature type="region of interest" description="Disordered" evidence="2">
    <location>
        <begin position="948"/>
        <end position="1006"/>
    </location>
</feature>
<feature type="compositionally biased region" description="Polar residues" evidence="2">
    <location>
        <begin position="709"/>
        <end position="725"/>
    </location>
</feature>
<dbReference type="EMBL" id="CAJVPS010004674">
    <property type="protein sequence ID" value="CAG8606639.1"/>
    <property type="molecule type" value="Genomic_DNA"/>
</dbReference>
<feature type="region of interest" description="Disordered" evidence="2">
    <location>
        <begin position="1298"/>
        <end position="1334"/>
    </location>
</feature>
<dbReference type="PROSITE" id="PS51293">
    <property type="entry name" value="SANT"/>
    <property type="match status" value="1"/>
</dbReference>
<dbReference type="PROSITE" id="PS51294">
    <property type="entry name" value="HTH_MYB"/>
    <property type="match status" value="1"/>
</dbReference>
<feature type="region of interest" description="Disordered" evidence="2">
    <location>
        <begin position="1"/>
        <end position="47"/>
    </location>
</feature>
<feature type="region of interest" description="Disordered" evidence="2">
    <location>
        <begin position="704"/>
        <end position="762"/>
    </location>
</feature>
<dbReference type="SUPFAM" id="SSF46689">
    <property type="entry name" value="Homeodomain-like"/>
    <property type="match status" value="1"/>
</dbReference>
<evidence type="ECO:0000256" key="2">
    <source>
        <dbReference type="SAM" id="MobiDB-lite"/>
    </source>
</evidence>
<feature type="region of interest" description="Disordered" evidence="2">
    <location>
        <begin position="84"/>
        <end position="138"/>
    </location>
</feature>
<dbReference type="InterPro" id="IPR037518">
    <property type="entry name" value="MPN"/>
</dbReference>
<feature type="domain" description="SANT" evidence="5">
    <location>
        <begin position="257"/>
        <end position="302"/>
    </location>
</feature>
<dbReference type="PROSITE" id="PS50249">
    <property type="entry name" value="MPN"/>
    <property type="match status" value="1"/>
</dbReference>
<dbReference type="Pfam" id="PF00249">
    <property type="entry name" value="Myb_DNA-binding"/>
    <property type="match status" value="1"/>
</dbReference>
<feature type="compositionally biased region" description="Gly residues" evidence="2">
    <location>
        <begin position="889"/>
        <end position="901"/>
    </location>
</feature>
<dbReference type="GO" id="GO:0005669">
    <property type="term" value="C:transcription factor TFIID complex"/>
    <property type="evidence" value="ECO:0007669"/>
    <property type="project" value="InterPro"/>
</dbReference>
<feature type="compositionally biased region" description="Polar residues" evidence="2">
    <location>
        <begin position="217"/>
        <end position="228"/>
    </location>
</feature>
<dbReference type="SUPFAM" id="SSF47113">
    <property type="entry name" value="Histone-fold"/>
    <property type="match status" value="1"/>
</dbReference>
<feature type="coiled-coil region" evidence="1">
    <location>
        <begin position="1028"/>
        <end position="1069"/>
    </location>
</feature>
<feature type="compositionally biased region" description="Polar residues" evidence="2">
    <location>
        <begin position="417"/>
        <end position="430"/>
    </location>
</feature>
<dbReference type="InterPro" id="IPR050242">
    <property type="entry name" value="JAMM_MPN+_peptidase_M67A"/>
</dbReference>
<feature type="region of interest" description="Disordered" evidence="2">
    <location>
        <begin position="207"/>
        <end position="254"/>
    </location>
</feature>
<feature type="compositionally biased region" description="Basic residues" evidence="2">
    <location>
        <begin position="879"/>
        <end position="888"/>
    </location>
</feature>
<sequence>DIMPPKNRPTTTNTTDEPLAKRHRHEASATVRNNNETTLTKQKEEEMSSAYIAQLLAEEDGYMDEHPYYTEYHSIFYEPHYESDNMEQDDDYTPGARNKPVSRSKKAVTGSTRGRKRKAQLDSDNADHNLENLTNKLPENTGTIGTLANALENMASQKEFNDNAIHNKQQQMAPLPEATTIDKPLTQEASSSSFVMIGKELELKPPANQELDKGNHQDQSSLPTNESPSLIEVGEVKKRKEKVARPKNPGMNSGTYTEREEFLFLEALERWGRDWQKLAEHIGTRDPNSIRSHAQKHFIKLFRDGIPLPLKVQESGCGYTLSGKDLDPESAAAKPYLSRMKSRNELPIQTGSGSPPSGTTTPKSSHGPRPDAPIPTSASTTPNGKKAVQSSKISKIKEEKEKKAPKLYKRKEPRITQEVTSYSSNNTDNAYGSDGRTEYAKSRLRNIRERPSINFTQIDGNETDPLTMVKCEPFCGAPNSNVHGCQPFSIIVESNVLLAMDFHAHLMQTEIIGFLAGHWHPEEKKLIIKATFPCRSLATGQDHVNVEMDPTSETEVREAIQARNMRVVGWYHSHPTFVPDPSIVDIENQKNYQNLFRDENMNEEPFVGAIIGPYDPKLPSSLSVINWYYVSNNFEERGQPKQLAYELFNNDQFSKQEADELLKLVEEYRTSKERVNFQEYWRKDIEETKLDKLIKSLGRRMPWLYPGKKQQQTTGNLHLPNQSIESPLPPPNSESTTRIDEHDPSSTLTPSTEEGGEDLKNPHLADEINFDSMALDSSFMSIDSEDATMQPQQQISGAFTDDFLRRWSHYRHAYNILDSRKFYLHLTRCEFRISPKCGGHISSQGQQQDNAVGASLQSQPQGQVRGGQGIPVTSSPSMRGKKAARGRGRGSGNGGAGAATGGGVVSTTQIMPQQMNQQFLQQQSGFPPHFTRGQSAISQYIPQQTYQHLQQQPVRPPYGPSVPSTMTQAQVVRHHHFQQQLQQQQQQSQMAPSSPQTAPMTTQQNELSNQIRDIRQRLQQSDLASNVRQTLENELNEKTKMFHEILQQIQQQQQNLQQMQQRQQQFQQIQQQQIQQAQQQQKQSQQPIQQDQETSSTVKSIAPGHTIAIKSATQTLQPQSSVSTPIITPKTEILQKPIVQPKPQQPIASAPPLNTLPPTSTSTVMTMNAPLPAHSTIPLSSNMDITSDELVTSRKIQDLVAEIDPNERVHPDVEKLLLEIADEFIESVAEGGALSAIHRRSKQLEVKDVQLYLDRNFNIRIPGFASDEIRSVRKNIILSNHAAKLQAINQQRSAVPLTNTNPINNNMIQASNKTQPKKRPREEPIQDIKKKAKT</sequence>
<dbReference type="OrthoDB" id="118550at2759"/>
<dbReference type="SMART" id="SM00717">
    <property type="entry name" value="SANT"/>
    <property type="match status" value="1"/>
</dbReference>
<dbReference type="CDD" id="cd00167">
    <property type="entry name" value="SANT"/>
    <property type="match status" value="1"/>
</dbReference>
<dbReference type="GO" id="GO:0046982">
    <property type="term" value="F:protein heterodimerization activity"/>
    <property type="evidence" value="ECO:0007669"/>
    <property type="project" value="InterPro"/>
</dbReference>
<dbReference type="PANTHER" id="PTHR10410">
    <property type="entry name" value="EUKARYOTIC TRANSLATION INITIATION FACTOR 3 -RELATED"/>
    <property type="match status" value="1"/>
</dbReference>
<dbReference type="Proteomes" id="UP000789508">
    <property type="component" value="Unassembled WGS sequence"/>
</dbReference>
<evidence type="ECO:0000313" key="7">
    <source>
        <dbReference type="EMBL" id="CAG8606639.1"/>
    </source>
</evidence>
<accession>A0A9N9GHJ6</accession>
<dbReference type="InterPro" id="IPR017884">
    <property type="entry name" value="SANT_dom"/>
</dbReference>
<feature type="compositionally biased region" description="Polar residues" evidence="2">
    <location>
        <begin position="1298"/>
        <end position="1314"/>
    </location>
</feature>
<feature type="non-terminal residue" evidence="7">
    <location>
        <position position="1334"/>
    </location>
</feature>
<dbReference type="InterPro" id="IPR003228">
    <property type="entry name" value="TFIID_TAF12_dom"/>
</dbReference>
<feature type="domain" description="Myb-like" evidence="3">
    <location>
        <begin position="248"/>
        <end position="298"/>
    </location>
</feature>
<reference evidence="7" key="1">
    <citation type="submission" date="2021-06" db="EMBL/GenBank/DDBJ databases">
        <authorList>
            <person name="Kallberg Y."/>
            <person name="Tangrot J."/>
            <person name="Rosling A."/>
        </authorList>
    </citation>
    <scope>NUCLEOTIDE SEQUENCE</scope>
    <source>
        <strain evidence="7">FL130A</strain>
    </source>
</reference>
<keyword evidence="1" id="KW-0175">Coiled coil</keyword>
<feature type="compositionally biased region" description="Basic and acidic residues" evidence="2">
    <location>
        <begin position="119"/>
        <end position="130"/>
    </location>
</feature>
<dbReference type="InterPro" id="IPR000555">
    <property type="entry name" value="JAMM/MPN+_dom"/>
</dbReference>
<dbReference type="InterPro" id="IPR001005">
    <property type="entry name" value="SANT/Myb"/>
</dbReference>
<dbReference type="InterPro" id="IPR009057">
    <property type="entry name" value="Homeodomain-like_sf"/>
</dbReference>
<evidence type="ECO:0000256" key="1">
    <source>
        <dbReference type="SAM" id="Coils"/>
    </source>
</evidence>
<comment type="caution">
    <text evidence="7">The sequence shown here is derived from an EMBL/GenBank/DDBJ whole genome shotgun (WGS) entry which is preliminary data.</text>
</comment>
<feature type="compositionally biased region" description="Basic and acidic residues" evidence="2">
    <location>
        <begin position="395"/>
        <end position="404"/>
    </location>
</feature>
<dbReference type="PROSITE" id="PS50090">
    <property type="entry name" value="MYB_LIKE"/>
    <property type="match status" value="1"/>
</dbReference>
<dbReference type="Pfam" id="PF03847">
    <property type="entry name" value="TFIID_20kDa"/>
    <property type="match status" value="1"/>
</dbReference>
<feature type="compositionally biased region" description="Polar residues" evidence="2">
    <location>
        <begin position="841"/>
        <end position="862"/>
    </location>
</feature>
<dbReference type="SUPFAM" id="SSF102712">
    <property type="entry name" value="JAB1/MPN domain"/>
    <property type="match status" value="1"/>
</dbReference>
<evidence type="ECO:0000259" key="4">
    <source>
        <dbReference type="PROSITE" id="PS50249"/>
    </source>
</evidence>
<evidence type="ECO:0000259" key="3">
    <source>
        <dbReference type="PROSITE" id="PS50090"/>
    </source>
</evidence>
<dbReference type="CDD" id="cd07981">
    <property type="entry name" value="HFD_TAF12"/>
    <property type="match status" value="1"/>
</dbReference>
<feature type="domain" description="MPN" evidence="4">
    <location>
        <begin position="490"/>
        <end position="628"/>
    </location>
</feature>
<dbReference type="InterPro" id="IPR017930">
    <property type="entry name" value="Myb_dom"/>
</dbReference>
<dbReference type="Pfam" id="PF01398">
    <property type="entry name" value="JAB"/>
    <property type="match status" value="1"/>
</dbReference>
<dbReference type="CDD" id="cd08067">
    <property type="entry name" value="MPN_2A_DUB"/>
    <property type="match status" value="1"/>
</dbReference>
<dbReference type="GO" id="GO:0008237">
    <property type="term" value="F:metallopeptidase activity"/>
    <property type="evidence" value="ECO:0007669"/>
    <property type="project" value="InterPro"/>
</dbReference>
<dbReference type="Gene3D" id="3.40.140.10">
    <property type="entry name" value="Cytidine Deaminase, domain 2"/>
    <property type="match status" value="1"/>
</dbReference>
<evidence type="ECO:0000259" key="5">
    <source>
        <dbReference type="PROSITE" id="PS51293"/>
    </source>
</evidence>
<proteinExistence type="predicted"/>
<protein>
    <submittedName>
        <fullName evidence="7">3781_t:CDS:1</fullName>
    </submittedName>
</protein>
<dbReference type="GO" id="GO:0006352">
    <property type="term" value="P:DNA-templated transcription initiation"/>
    <property type="evidence" value="ECO:0007669"/>
    <property type="project" value="InterPro"/>
</dbReference>
<name>A0A9N9GHJ6_9GLOM</name>
<feature type="region of interest" description="Disordered" evidence="2">
    <location>
        <begin position="840"/>
        <end position="901"/>
    </location>
</feature>
<dbReference type="InterPro" id="IPR009072">
    <property type="entry name" value="Histone-fold"/>
</dbReference>
<evidence type="ECO:0000259" key="6">
    <source>
        <dbReference type="PROSITE" id="PS51294"/>
    </source>
</evidence>
<gene>
    <name evidence="7" type="ORF">ALEPTO_LOCUS8384</name>
</gene>
<feature type="compositionally biased region" description="Polar residues" evidence="2">
    <location>
        <begin position="30"/>
        <end position="40"/>
    </location>
</feature>
<feature type="domain" description="HTH myb-type" evidence="6">
    <location>
        <begin position="248"/>
        <end position="302"/>
    </location>
</feature>
<evidence type="ECO:0000313" key="8">
    <source>
        <dbReference type="Proteomes" id="UP000789508"/>
    </source>
</evidence>
<feature type="compositionally biased region" description="Low complexity" evidence="2">
    <location>
        <begin position="350"/>
        <end position="367"/>
    </location>
</feature>
<feature type="compositionally biased region" description="Low complexity" evidence="2">
    <location>
        <begin position="978"/>
        <end position="999"/>
    </location>
</feature>
<organism evidence="7 8">
    <name type="scientific">Ambispora leptoticha</name>
    <dbReference type="NCBI Taxonomy" id="144679"/>
    <lineage>
        <taxon>Eukaryota</taxon>
        <taxon>Fungi</taxon>
        <taxon>Fungi incertae sedis</taxon>
        <taxon>Mucoromycota</taxon>
        <taxon>Glomeromycotina</taxon>
        <taxon>Glomeromycetes</taxon>
        <taxon>Archaeosporales</taxon>
        <taxon>Ambisporaceae</taxon>
        <taxon>Ambispora</taxon>
    </lineage>
</organism>
<keyword evidence="8" id="KW-1185">Reference proteome</keyword>
<dbReference type="Gene3D" id="1.10.20.10">
    <property type="entry name" value="Histone, subunit A"/>
    <property type="match status" value="1"/>
</dbReference>
<feature type="compositionally biased region" description="Basic and acidic residues" evidence="2">
    <location>
        <begin position="1320"/>
        <end position="1334"/>
    </location>
</feature>
<feature type="region of interest" description="Disordered" evidence="2">
    <location>
        <begin position="339"/>
        <end position="436"/>
    </location>
</feature>